<evidence type="ECO:0000313" key="2">
    <source>
        <dbReference type="EMBL" id="QLG89863.1"/>
    </source>
</evidence>
<dbReference type="Gene3D" id="1.20.1050.10">
    <property type="match status" value="1"/>
</dbReference>
<gene>
    <name evidence="2" type="ORF">HQ393_07395</name>
</gene>
<dbReference type="GO" id="GO:0016740">
    <property type="term" value="F:transferase activity"/>
    <property type="evidence" value="ECO:0007669"/>
    <property type="project" value="UniProtKB-KW"/>
</dbReference>
<dbReference type="SUPFAM" id="SSF52833">
    <property type="entry name" value="Thioredoxin-like"/>
    <property type="match status" value="1"/>
</dbReference>
<dbReference type="InterPro" id="IPR036282">
    <property type="entry name" value="Glutathione-S-Trfase_C_sf"/>
</dbReference>
<dbReference type="InterPro" id="IPR004045">
    <property type="entry name" value="Glutathione_S-Trfase_N"/>
</dbReference>
<dbReference type="InterPro" id="IPR036249">
    <property type="entry name" value="Thioredoxin-like_sf"/>
</dbReference>
<dbReference type="AlphaFoldDB" id="A0A7H9BMJ9"/>
<dbReference type="EMBL" id="CP058627">
    <property type="protein sequence ID" value="QLG89863.1"/>
    <property type="molecule type" value="Genomic_DNA"/>
</dbReference>
<dbReference type="RefSeq" id="WP_179358432.1">
    <property type="nucleotide sequence ID" value="NZ_CP058627.1"/>
</dbReference>
<name>A0A7H9BMJ9_9NEIS</name>
<protein>
    <submittedName>
        <fullName evidence="2">Glutathione S-transferase</fullName>
    </submittedName>
</protein>
<keyword evidence="2" id="KW-0808">Transferase</keyword>
<evidence type="ECO:0000259" key="1">
    <source>
        <dbReference type="PROSITE" id="PS50404"/>
    </source>
</evidence>
<dbReference type="InterPro" id="IPR050983">
    <property type="entry name" value="GST_Omega/HSP26"/>
</dbReference>
<dbReference type="PROSITE" id="PS50404">
    <property type="entry name" value="GST_NTER"/>
    <property type="match status" value="1"/>
</dbReference>
<proteinExistence type="predicted"/>
<dbReference type="KEGG" id="chiz:HQ393_07395"/>
<dbReference type="Gene3D" id="3.40.30.10">
    <property type="entry name" value="Glutaredoxin"/>
    <property type="match status" value="1"/>
</dbReference>
<evidence type="ECO:0000313" key="3">
    <source>
        <dbReference type="Proteomes" id="UP000509597"/>
    </source>
</evidence>
<dbReference type="CDD" id="cd03060">
    <property type="entry name" value="GST_N_Omega_like"/>
    <property type="match status" value="1"/>
</dbReference>
<accession>A0A7H9BMJ9</accession>
<dbReference type="PANTHER" id="PTHR43968">
    <property type="match status" value="1"/>
</dbReference>
<organism evidence="2 3">
    <name type="scientific">Chitinibacter bivalviorum</name>
    <dbReference type="NCBI Taxonomy" id="2739434"/>
    <lineage>
        <taxon>Bacteria</taxon>
        <taxon>Pseudomonadati</taxon>
        <taxon>Pseudomonadota</taxon>
        <taxon>Betaproteobacteria</taxon>
        <taxon>Neisseriales</taxon>
        <taxon>Chitinibacteraceae</taxon>
        <taxon>Chitinibacter</taxon>
    </lineage>
</organism>
<dbReference type="CDD" id="cd03196">
    <property type="entry name" value="GST_C_5"/>
    <property type="match status" value="1"/>
</dbReference>
<dbReference type="GO" id="GO:0005737">
    <property type="term" value="C:cytoplasm"/>
    <property type="evidence" value="ECO:0007669"/>
    <property type="project" value="TreeGrafter"/>
</dbReference>
<dbReference type="Proteomes" id="UP000509597">
    <property type="component" value="Chromosome"/>
</dbReference>
<reference evidence="2 3" key="1">
    <citation type="submission" date="2020-07" db="EMBL/GenBank/DDBJ databases">
        <title>Complete genome sequence of Chitinibacter sp. 2T18.</title>
        <authorList>
            <person name="Bae J.-W."/>
            <person name="Choi J.-W."/>
        </authorList>
    </citation>
    <scope>NUCLEOTIDE SEQUENCE [LARGE SCALE GENOMIC DNA]</scope>
    <source>
        <strain evidence="2 3">2T18</strain>
    </source>
</reference>
<feature type="domain" description="GST N-terminal" evidence="1">
    <location>
        <begin position="5"/>
        <end position="84"/>
    </location>
</feature>
<keyword evidence="3" id="KW-1185">Reference proteome</keyword>
<dbReference type="PROSITE" id="PS51354">
    <property type="entry name" value="GLUTAREDOXIN_2"/>
    <property type="match status" value="1"/>
</dbReference>
<dbReference type="PANTHER" id="PTHR43968:SF6">
    <property type="entry name" value="GLUTATHIONE S-TRANSFERASE OMEGA"/>
    <property type="match status" value="1"/>
</dbReference>
<dbReference type="SUPFAM" id="SSF47616">
    <property type="entry name" value="GST C-terminal domain-like"/>
    <property type="match status" value="1"/>
</dbReference>
<dbReference type="Pfam" id="PF13417">
    <property type="entry name" value="GST_N_3"/>
    <property type="match status" value="1"/>
</dbReference>
<sequence length="220" mass="25754">MQNKHLGVIYTFRRCPYAIRARLAIWLSGLQLELREVVLRNKPAALLAASPKGTVPVLVLNTGKVIEQSLEIMLWALQQSDPRRCLALDLDAQLQFITEHDLHFKPLLDRYKYPERHPEASSSEHRYNAMYWLENYLNKRLERYTHLWGEQYALVDLAIVPFVRQFALVDMDWFMQNAPKPLINWLDSLTNSVMFESVMEKYPPWAVENNPTLFGRADPL</sequence>